<dbReference type="EMBL" id="JACHBG010000028">
    <property type="protein sequence ID" value="MBB6488894.1"/>
    <property type="molecule type" value="Genomic_DNA"/>
</dbReference>
<name>A0A7X0IY21_9HYPH</name>
<evidence type="ECO:0000256" key="2">
    <source>
        <dbReference type="ARBA" id="ARBA00010072"/>
    </source>
</evidence>
<dbReference type="SUPFAM" id="SSF161098">
    <property type="entry name" value="MetI-like"/>
    <property type="match status" value="1"/>
</dbReference>
<evidence type="ECO:0000256" key="8">
    <source>
        <dbReference type="ARBA" id="ARBA00023136"/>
    </source>
</evidence>
<dbReference type="PANTHER" id="PTHR30614:SF10">
    <property type="entry name" value="ARGININE ABC TRANSPORTER PERMEASE PROTEIN ARTM"/>
    <property type="match status" value="1"/>
</dbReference>
<dbReference type="InterPro" id="IPR043429">
    <property type="entry name" value="ArtM/GltK/GlnP/TcyL/YhdX-like"/>
</dbReference>
<evidence type="ECO:0000256" key="7">
    <source>
        <dbReference type="ARBA" id="ARBA00022989"/>
    </source>
</evidence>
<gene>
    <name evidence="11" type="ORF">GGD46_006217</name>
</gene>
<evidence type="ECO:0000313" key="11">
    <source>
        <dbReference type="EMBL" id="MBB6488894.1"/>
    </source>
</evidence>
<feature type="transmembrane region" description="Helical" evidence="9">
    <location>
        <begin position="54"/>
        <end position="75"/>
    </location>
</feature>
<feature type="transmembrane region" description="Helical" evidence="9">
    <location>
        <begin position="161"/>
        <end position="187"/>
    </location>
</feature>
<dbReference type="Gene3D" id="1.10.3720.10">
    <property type="entry name" value="MetI-like"/>
    <property type="match status" value="1"/>
</dbReference>
<comment type="similarity">
    <text evidence="2">Belongs to the binding-protein-dependent transport system permease family. HisMQ subfamily.</text>
</comment>
<feature type="transmembrane region" description="Helical" evidence="9">
    <location>
        <begin position="87"/>
        <end position="106"/>
    </location>
</feature>
<feature type="domain" description="ABC transmembrane type-1" evidence="10">
    <location>
        <begin position="17"/>
        <end position="214"/>
    </location>
</feature>
<dbReference type="Proteomes" id="UP000565576">
    <property type="component" value="Unassembled WGS sequence"/>
</dbReference>
<proteinExistence type="inferred from homology"/>
<evidence type="ECO:0000256" key="1">
    <source>
        <dbReference type="ARBA" id="ARBA00004429"/>
    </source>
</evidence>
<dbReference type="CDD" id="cd06261">
    <property type="entry name" value="TM_PBP2"/>
    <property type="match status" value="1"/>
</dbReference>
<evidence type="ECO:0000256" key="9">
    <source>
        <dbReference type="RuleBase" id="RU363032"/>
    </source>
</evidence>
<protein>
    <submittedName>
        <fullName evidence="11">Polar amino acid transport system permease protein</fullName>
    </submittedName>
</protein>
<dbReference type="PANTHER" id="PTHR30614">
    <property type="entry name" value="MEMBRANE COMPONENT OF AMINO ACID ABC TRANSPORTER"/>
    <property type="match status" value="1"/>
</dbReference>
<keyword evidence="5" id="KW-0997">Cell inner membrane</keyword>
<dbReference type="NCBIfam" id="TIGR01726">
    <property type="entry name" value="HEQRo_perm_3TM"/>
    <property type="match status" value="1"/>
</dbReference>
<dbReference type="AlphaFoldDB" id="A0A7X0IY21"/>
<dbReference type="RefSeq" id="WP_184710723.1">
    <property type="nucleotide sequence ID" value="NZ_JACHBG010000028.1"/>
</dbReference>
<reference evidence="11 12" key="1">
    <citation type="submission" date="2020-08" db="EMBL/GenBank/DDBJ databases">
        <title>Genomic Encyclopedia of Type Strains, Phase IV (KMG-V): Genome sequencing to study the core and pangenomes of soil and plant-associated prokaryotes.</title>
        <authorList>
            <person name="Whitman W."/>
        </authorList>
    </citation>
    <scope>NUCLEOTIDE SEQUENCE [LARGE SCALE GENOMIC DNA]</scope>
    <source>
        <strain evidence="11 12">SEMIA 4060</strain>
    </source>
</reference>
<dbReference type="InterPro" id="IPR000515">
    <property type="entry name" value="MetI-like"/>
</dbReference>
<keyword evidence="4" id="KW-1003">Cell membrane</keyword>
<evidence type="ECO:0000259" key="10">
    <source>
        <dbReference type="PROSITE" id="PS50928"/>
    </source>
</evidence>
<keyword evidence="8 9" id="KW-0472">Membrane</keyword>
<feature type="transmembrane region" description="Helical" evidence="9">
    <location>
        <begin position="20"/>
        <end position="42"/>
    </location>
</feature>
<keyword evidence="6 9" id="KW-0812">Transmembrane</keyword>
<feature type="transmembrane region" description="Helical" evidence="9">
    <location>
        <begin position="193"/>
        <end position="214"/>
    </location>
</feature>
<evidence type="ECO:0000256" key="3">
    <source>
        <dbReference type="ARBA" id="ARBA00022448"/>
    </source>
</evidence>
<dbReference type="InterPro" id="IPR035906">
    <property type="entry name" value="MetI-like_sf"/>
</dbReference>
<dbReference type="GO" id="GO:0006865">
    <property type="term" value="P:amino acid transport"/>
    <property type="evidence" value="ECO:0007669"/>
    <property type="project" value="TreeGrafter"/>
</dbReference>
<dbReference type="Pfam" id="PF00528">
    <property type="entry name" value="BPD_transp_1"/>
    <property type="match status" value="1"/>
</dbReference>
<evidence type="ECO:0000256" key="5">
    <source>
        <dbReference type="ARBA" id="ARBA00022519"/>
    </source>
</evidence>
<accession>A0A7X0IY21</accession>
<dbReference type="InterPro" id="IPR010065">
    <property type="entry name" value="AA_ABC_transptr_permease_3TM"/>
</dbReference>
<evidence type="ECO:0000313" key="12">
    <source>
        <dbReference type="Proteomes" id="UP000565576"/>
    </source>
</evidence>
<dbReference type="PROSITE" id="PS50928">
    <property type="entry name" value="ABC_TM1"/>
    <property type="match status" value="1"/>
</dbReference>
<organism evidence="11 12">
    <name type="scientific">Rhizobium lusitanum</name>
    <dbReference type="NCBI Taxonomy" id="293958"/>
    <lineage>
        <taxon>Bacteria</taxon>
        <taxon>Pseudomonadati</taxon>
        <taxon>Pseudomonadota</taxon>
        <taxon>Alphaproteobacteria</taxon>
        <taxon>Hyphomicrobiales</taxon>
        <taxon>Rhizobiaceae</taxon>
        <taxon>Rhizobium/Agrobacterium group</taxon>
        <taxon>Rhizobium</taxon>
    </lineage>
</organism>
<keyword evidence="7 9" id="KW-1133">Transmembrane helix</keyword>
<dbReference type="GO" id="GO:0043190">
    <property type="term" value="C:ATP-binding cassette (ABC) transporter complex"/>
    <property type="evidence" value="ECO:0007669"/>
    <property type="project" value="InterPro"/>
</dbReference>
<evidence type="ECO:0000256" key="4">
    <source>
        <dbReference type="ARBA" id="ARBA00022475"/>
    </source>
</evidence>
<comment type="subcellular location">
    <subcellularLocation>
        <location evidence="1">Cell inner membrane</location>
        <topology evidence="1">Multi-pass membrane protein</topology>
    </subcellularLocation>
    <subcellularLocation>
        <location evidence="9">Cell membrane</location>
        <topology evidence="9">Multi-pass membrane protein</topology>
    </subcellularLocation>
</comment>
<evidence type="ECO:0000256" key="6">
    <source>
        <dbReference type="ARBA" id="ARBA00022692"/>
    </source>
</evidence>
<keyword evidence="3 9" id="KW-0813">Transport</keyword>
<comment type="caution">
    <text evidence="11">The sequence shown here is derived from an EMBL/GenBank/DDBJ whole genome shotgun (WGS) entry which is preliminary data.</text>
</comment>
<dbReference type="GO" id="GO:0022857">
    <property type="term" value="F:transmembrane transporter activity"/>
    <property type="evidence" value="ECO:0007669"/>
    <property type="project" value="InterPro"/>
</dbReference>
<sequence length="224" mass="24748">MDTSLVIENAARLYDGFKLTLALVGLSAICAAILTVPLVLGLRSNAWAPRAVSQTYLTFFRGSPLLAQLFLLYYGSGQFRPLLEDLGVWWLFRDAFFCSVLAFALNSAAYTAALVKGAIDGLPEGQWEAATALGLGWFTTLRKVIMPQAIRRALPGYGNEIVLLIKASSITMAVTLYELLGVVKVIYSRTFDIGIYIWAAVIYICIVSAIRLAFRAIEQSFFRW</sequence>